<dbReference type="GO" id="GO:0009253">
    <property type="term" value="P:peptidoglycan catabolic process"/>
    <property type="evidence" value="ECO:0007669"/>
    <property type="project" value="InterPro"/>
</dbReference>
<dbReference type="InterPro" id="IPR017853">
    <property type="entry name" value="GH"/>
</dbReference>
<dbReference type="RefSeq" id="WP_093028556.1">
    <property type="nucleotide sequence ID" value="NZ_FMZV01000003.1"/>
</dbReference>
<dbReference type="AlphaFoldDB" id="A0A1G6NSF5"/>
<name>A0A1G6NSF5_9RHOB</name>
<dbReference type="GO" id="GO:0016998">
    <property type="term" value="P:cell wall macromolecule catabolic process"/>
    <property type="evidence" value="ECO:0007669"/>
    <property type="project" value="InterPro"/>
</dbReference>
<dbReference type="PROSITE" id="PS51904">
    <property type="entry name" value="GLYCOSYL_HYDROL_F25_2"/>
    <property type="match status" value="1"/>
</dbReference>
<keyword evidence="6" id="KW-1185">Reference proteome</keyword>
<dbReference type="GO" id="GO:0016052">
    <property type="term" value="P:carbohydrate catabolic process"/>
    <property type="evidence" value="ECO:0007669"/>
    <property type="project" value="TreeGrafter"/>
</dbReference>
<dbReference type="PROSITE" id="PS51257">
    <property type="entry name" value="PROKAR_LIPOPROTEIN"/>
    <property type="match status" value="1"/>
</dbReference>
<evidence type="ECO:0000256" key="3">
    <source>
        <dbReference type="ARBA" id="ARBA00023295"/>
    </source>
</evidence>
<reference evidence="6" key="1">
    <citation type="submission" date="2016-10" db="EMBL/GenBank/DDBJ databases">
        <authorList>
            <person name="Varghese N."/>
            <person name="Submissions S."/>
        </authorList>
    </citation>
    <scope>NUCLEOTIDE SEQUENCE [LARGE SCALE GENOMIC DNA]</scope>
    <source>
        <strain evidence="6">CGMCC 1.9108</strain>
    </source>
</reference>
<dbReference type="PANTHER" id="PTHR34135:SF2">
    <property type="entry name" value="LYSOZYME"/>
    <property type="match status" value="1"/>
</dbReference>
<keyword evidence="2" id="KW-0378">Hydrolase</keyword>
<dbReference type="Proteomes" id="UP000199628">
    <property type="component" value="Unassembled WGS sequence"/>
</dbReference>
<dbReference type="SUPFAM" id="SSF51445">
    <property type="entry name" value="(Trans)glycosidases"/>
    <property type="match status" value="1"/>
</dbReference>
<evidence type="ECO:0000313" key="5">
    <source>
        <dbReference type="EMBL" id="SDC70115.1"/>
    </source>
</evidence>
<dbReference type="Gene3D" id="3.20.20.80">
    <property type="entry name" value="Glycosidases"/>
    <property type="match status" value="1"/>
</dbReference>
<evidence type="ECO:0000313" key="6">
    <source>
        <dbReference type="Proteomes" id="UP000199628"/>
    </source>
</evidence>
<dbReference type="STRING" id="639004.SAMN04488239_103192"/>
<dbReference type="Pfam" id="PF01183">
    <property type="entry name" value="Glyco_hydro_25"/>
    <property type="match status" value="1"/>
</dbReference>
<dbReference type="SMART" id="SM00641">
    <property type="entry name" value="Glyco_25"/>
    <property type="match status" value="1"/>
</dbReference>
<gene>
    <name evidence="5" type="ORF">SAMN04488239_103192</name>
</gene>
<feature type="signal peptide" evidence="4">
    <location>
        <begin position="1"/>
        <end position="19"/>
    </location>
</feature>
<comment type="similarity">
    <text evidence="1">Belongs to the glycosyl hydrolase 25 family.</text>
</comment>
<evidence type="ECO:0000256" key="4">
    <source>
        <dbReference type="SAM" id="SignalP"/>
    </source>
</evidence>
<dbReference type="CDD" id="cd06413">
    <property type="entry name" value="GH25_muramidase_1"/>
    <property type="match status" value="1"/>
</dbReference>
<dbReference type="InterPro" id="IPR018077">
    <property type="entry name" value="Glyco_hydro_fam25_subgr"/>
</dbReference>
<accession>A0A1G6NSF5</accession>
<dbReference type="EMBL" id="FMZV01000003">
    <property type="protein sequence ID" value="SDC70115.1"/>
    <property type="molecule type" value="Genomic_DNA"/>
</dbReference>
<sequence>MHRIFRILMLFCLAGLVVACGRRAPEPEEPAAPDPFAQELARMVVYPKFDDADPHSWEGRGPGSYPVHGIDVSRWQGKIDWPVARAAGVNFVFIKATEGGDVVDPKFADHRRGAQAAGVPWGAYHYFYFCRPAEQQARWFIRHVPRGADLPHVLDMEWNHLSRTCPLRPDGAKVRAEARKFLDMLEAHYGRRPLIYTTVDFYRDTGIGQLHDTDFWLRSVAGHPRQVYPGAYWTFWQYTGTGLVPGIEGKVDINVFRSAPDIWLRWKAGLIG</sequence>
<evidence type="ECO:0000256" key="1">
    <source>
        <dbReference type="ARBA" id="ARBA00010646"/>
    </source>
</evidence>
<dbReference type="GO" id="GO:0003796">
    <property type="term" value="F:lysozyme activity"/>
    <property type="evidence" value="ECO:0007669"/>
    <property type="project" value="InterPro"/>
</dbReference>
<dbReference type="InterPro" id="IPR002053">
    <property type="entry name" value="Glyco_hydro_25"/>
</dbReference>
<dbReference type="PANTHER" id="PTHR34135">
    <property type="entry name" value="LYSOZYME"/>
    <property type="match status" value="1"/>
</dbReference>
<keyword evidence="3" id="KW-0326">Glycosidase</keyword>
<keyword evidence="4" id="KW-0732">Signal</keyword>
<proteinExistence type="inferred from homology"/>
<evidence type="ECO:0000256" key="2">
    <source>
        <dbReference type="ARBA" id="ARBA00022801"/>
    </source>
</evidence>
<feature type="chain" id="PRO_5011608631" evidence="4">
    <location>
        <begin position="20"/>
        <end position="272"/>
    </location>
</feature>
<dbReference type="OrthoDB" id="9798192at2"/>
<organism evidence="5 6">
    <name type="scientific">Ruegeria marina</name>
    <dbReference type="NCBI Taxonomy" id="639004"/>
    <lineage>
        <taxon>Bacteria</taxon>
        <taxon>Pseudomonadati</taxon>
        <taxon>Pseudomonadota</taxon>
        <taxon>Alphaproteobacteria</taxon>
        <taxon>Rhodobacterales</taxon>
        <taxon>Roseobacteraceae</taxon>
        <taxon>Ruegeria</taxon>
    </lineage>
</organism>
<protein>
    <submittedName>
        <fullName evidence="5">Lysozyme</fullName>
    </submittedName>
</protein>